<accession>A0AAW1S667</accession>
<comment type="caution">
    <text evidence="3">The sequence shown here is derived from an EMBL/GenBank/DDBJ whole genome shotgun (WGS) entry which is preliminary data.</text>
</comment>
<dbReference type="EMBL" id="JALJOS010000003">
    <property type="protein sequence ID" value="KAK9841191.1"/>
    <property type="molecule type" value="Genomic_DNA"/>
</dbReference>
<protein>
    <submittedName>
        <fullName evidence="3">Uncharacterized protein</fullName>
    </submittedName>
</protein>
<keyword evidence="4" id="KW-1185">Reference proteome</keyword>
<feature type="coiled-coil region" evidence="1">
    <location>
        <begin position="216"/>
        <end position="332"/>
    </location>
</feature>
<evidence type="ECO:0000313" key="4">
    <source>
        <dbReference type="Proteomes" id="UP001438707"/>
    </source>
</evidence>
<proteinExistence type="predicted"/>
<evidence type="ECO:0000313" key="3">
    <source>
        <dbReference type="EMBL" id="KAK9841191.1"/>
    </source>
</evidence>
<evidence type="ECO:0000256" key="2">
    <source>
        <dbReference type="SAM" id="MobiDB-lite"/>
    </source>
</evidence>
<feature type="compositionally biased region" description="Acidic residues" evidence="2">
    <location>
        <begin position="82"/>
        <end position="95"/>
    </location>
</feature>
<evidence type="ECO:0000256" key="1">
    <source>
        <dbReference type="SAM" id="Coils"/>
    </source>
</evidence>
<dbReference type="Proteomes" id="UP001438707">
    <property type="component" value="Unassembled WGS sequence"/>
</dbReference>
<feature type="region of interest" description="Disordered" evidence="2">
    <location>
        <begin position="24"/>
        <end position="59"/>
    </location>
</feature>
<sequence length="850" mass="93320">MLGRLSTYTSLGCRKQTVLDIKAKHSRKLVRSRAAPESAPEPAGKPPHSLSARSPDGLFPAIDADFMQQAAQAQPRLVPAPPDEEAASSDYESGEEAEAFAAALEEARAGREAASETNAPRQVALRGEAAGMGAMPPDLAMATSAGWAWALVILGALKLGRQSAQNLALEYGHLEREMVLGWKADRKLWQRKQERDRRLAHERAMEATRRMESARLRQIEQEKVTAERSKVEAARAAAEERKVKAERERYAAKEAELKADLDRRVETERKVIEERRAQARAEAEARRREAEEQKARLAAELKAKEQAELEERERIRKEKEAARQRLKSLEQTFALRLEPTIAISRPPKGTMTEDRVPKEAGVQLQATTGSAMGGTGQPCMRAFTDVKAAMDGLLSLAGASAAAATADYASQARVQAMTGQGPLEVMDDAEMSHWMRFAACRAAAAAEAAGAPTVAGFKARPREAEASCQVRTEWGVLPETEEQRRSHVLNKAIAEIESGEEDWSISPPLADMQSEDATAIVQGMPSGARVPAHVAEALTLAHLLDKMWAQRPSKQMEASPWYQRASHLVRSELAHLTSGAPKDSLQLTAQLLLSVVGPDHHVVKVMEDLAEANLSAATRSAREQRRRLQEAEIAARLLEEEWPAEAEITAARIKEREAAVPVPERVWSLRNVAGTLSLGGPAERRRARHFLEQAVRLKEAWLENPEHPGTLPELDALRVVLEKEPEWAADASSIAERQLKTCSNVASRFIRTGDAASGVILLEAAVRQFEETLGLRHPGITALSRRAEDLLSTLDATERQQISQKRQQLGLLQSVISAFAEEPEVYKTAGARTKAEQWDEGGIAPLLPLH</sequence>
<feature type="region of interest" description="Disordered" evidence="2">
    <location>
        <begin position="71"/>
        <end position="95"/>
    </location>
</feature>
<organism evidence="3 4">
    <name type="scientific">Apatococcus lobatus</name>
    <dbReference type="NCBI Taxonomy" id="904363"/>
    <lineage>
        <taxon>Eukaryota</taxon>
        <taxon>Viridiplantae</taxon>
        <taxon>Chlorophyta</taxon>
        <taxon>core chlorophytes</taxon>
        <taxon>Trebouxiophyceae</taxon>
        <taxon>Chlorellales</taxon>
        <taxon>Chlorellaceae</taxon>
        <taxon>Apatococcus</taxon>
    </lineage>
</organism>
<name>A0AAW1S667_9CHLO</name>
<reference evidence="3 4" key="1">
    <citation type="journal article" date="2024" name="Nat. Commun.">
        <title>Phylogenomics reveals the evolutionary origins of lichenization in chlorophyte algae.</title>
        <authorList>
            <person name="Puginier C."/>
            <person name="Libourel C."/>
            <person name="Otte J."/>
            <person name="Skaloud P."/>
            <person name="Haon M."/>
            <person name="Grisel S."/>
            <person name="Petersen M."/>
            <person name="Berrin J.G."/>
            <person name="Delaux P.M."/>
            <person name="Dal Grande F."/>
            <person name="Keller J."/>
        </authorList>
    </citation>
    <scope>NUCLEOTIDE SEQUENCE [LARGE SCALE GENOMIC DNA]</scope>
    <source>
        <strain evidence="3 4">SAG 2145</strain>
    </source>
</reference>
<gene>
    <name evidence="3" type="ORF">WJX74_001700</name>
</gene>
<keyword evidence="1" id="KW-0175">Coiled coil</keyword>
<feature type="coiled-coil region" evidence="1">
    <location>
        <begin position="614"/>
        <end position="641"/>
    </location>
</feature>
<dbReference type="AlphaFoldDB" id="A0AAW1S667"/>
<feature type="compositionally biased region" description="Low complexity" evidence="2">
    <location>
        <begin position="32"/>
        <end position="42"/>
    </location>
</feature>